<feature type="compositionally biased region" description="Basic and acidic residues" evidence="1">
    <location>
        <begin position="1"/>
        <end position="33"/>
    </location>
</feature>
<proteinExistence type="predicted"/>
<organism evidence="2 3">
    <name type="scientific">Terrisporobacter mayombei</name>
    <dbReference type="NCBI Taxonomy" id="1541"/>
    <lineage>
        <taxon>Bacteria</taxon>
        <taxon>Bacillati</taxon>
        <taxon>Bacillota</taxon>
        <taxon>Clostridia</taxon>
        <taxon>Peptostreptococcales</taxon>
        <taxon>Peptostreptococcaceae</taxon>
        <taxon>Terrisporobacter</taxon>
    </lineage>
</organism>
<accession>A0ABY9PXS0</accession>
<evidence type="ECO:0000313" key="3">
    <source>
        <dbReference type="Proteomes" id="UP001235030"/>
    </source>
</evidence>
<protein>
    <submittedName>
        <fullName evidence="2">Uncharacterized protein</fullName>
    </submittedName>
</protein>
<gene>
    <name evidence="2" type="ORF">TEMA_07640</name>
</gene>
<feature type="region of interest" description="Disordered" evidence="1">
    <location>
        <begin position="1"/>
        <end position="48"/>
    </location>
</feature>
<sequence>MAKKSNEKSKMVDQKNNKMEDKMTDRKADKMTDKVNVNDQCSDCSNCK</sequence>
<dbReference type="RefSeq" id="WP_228104697.1">
    <property type="nucleotide sequence ID" value="NZ_CP101637.1"/>
</dbReference>
<evidence type="ECO:0000256" key="1">
    <source>
        <dbReference type="SAM" id="MobiDB-lite"/>
    </source>
</evidence>
<dbReference type="EMBL" id="CP101637">
    <property type="protein sequence ID" value="WMT80447.1"/>
    <property type="molecule type" value="Genomic_DNA"/>
</dbReference>
<name>A0ABY9PXS0_9FIRM</name>
<reference evidence="2 3" key="1">
    <citation type="submission" date="2022-07" db="EMBL/GenBank/DDBJ databases">
        <title>Genome sequence of Terrisporobacter mayombei DSM6539.</title>
        <authorList>
            <person name="Boeer T."/>
            <person name="Bengelsdorf F.R."/>
            <person name="Daniel R."/>
            <person name="Poehlein A."/>
        </authorList>
    </citation>
    <scope>NUCLEOTIDE SEQUENCE [LARGE SCALE GENOMIC DNA]</scope>
    <source>
        <strain evidence="2 3">DSM 6539</strain>
    </source>
</reference>
<evidence type="ECO:0000313" key="2">
    <source>
        <dbReference type="EMBL" id="WMT80447.1"/>
    </source>
</evidence>
<dbReference type="Proteomes" id="UP001235030">
    <property type="component" value="Chromosome"/>
</dbReference>
<keyword evidence="3" id="KW-1185">Reference proteome</keyword>
<feature type="compositionally biased region" description="Polar residues" evidence="1">
    <location>
        <begin position="35"/>
        <end position="48"/>
    </location>
</feature>